<organism evidence="2 3">
    <name type="scientific">Salix viminalis</name>
    <name type="common">Common osier</name>
    <name type="synonym">Basket willow</name>
    <dbReference type="NCBI Taxonomy" id="40686"/>
    <lineage>
        <taxon>Eukaryota</taxon>
        <taxon>Viridiplantae</taxon>
        <taxon>Streptophyta</taxon>
        <taxon>Embryophyta</taxon>
        <taxon>Tracheophyta</taxon>
        <taxon>Spermatophyta</taxon>
        <taxon>Magnoliopsida</taxon>
        <taxon>eudicotyledons</taxon>
        <taxon>Gunneridae</taxon>
        <taxon>Pentapetalae</taxon>
        <taxon>rosids</taxon>
        <taxon>fabids</taxon>
        <taxon>Malpighiales</taxon>
        <taxon>Salicaceae</taxon>
        <taxon>Saliceae</taxon>
        <taxon>Salix</taxon>
    </lineage>
</organism>
<evidence type="ECO:0000313" key="2">
    <source>
        <dbReference type="EMBL" id="KAJ6721373.1"/>
    </source>
</evidence>
<protein>
    <submittedName>
        <fullName evidence="2">XRI1-LIKE PROTEIN</fullName>
    </submittedName>
</protein>
<sequence length="227" mass="25592">MDRTASPFFSSLESDFSTGYLEDALLEFNERSKRRRLLLFSSEHDHGHDHDQYEKSNDLPESNWDEENFDDWELMSENFSCLSHIAGVRGTSDEPMMSTSMSNASEEANVKSEIKTPEEEISAPETLDYSSSSSYKDLAGTNSIFEKDSIPPCCRTELIRSNSPDQYEEEEEEEEEEKEEGGNKGGVSICAREAGRDRGWHDHKRHQREDLNATDKAGEASGGGVCV</sequence>
<dbReference type="AlphaFoldDB" id="A0A9Q0U0V8"/>
<reference evidence="2" key="1">
    <citation type="submission" date="2022-11" db="EMBL/GenBank/DDBJ databases">
        <authorList>
            <person name="Hyden B.L."/>
            <person name="Feng K."/>
            <person name="Yates T."/>
            <person name="Jawdy S."/>
            <person name="Smart L.B."/>
            <person name="Muchero W."/>
        </authorList>
    </citation>
    <scope>NUCLEOTIDE SEQUENCE</scope>
    <source>
        <tissue evidence="2">Shoot tip</tissue>
    </source>
</reference>
<dbReference type="EMBL" id="JAPFFL010000006">
    <property type="protein sequence ID" value="KAJ6721373.1"/>
    <property type="molecule type" value="Genomic_DNA"/>
</dbReference>
<evidence type="ECO:0000256" key="1">
    <source>
        <dbReference type="SAM" id="MobiDB-lite"/>
    </source>
</evidence>
<feature type="compositionally biased region" description="Basic and acidic residues" evidence="1">
    <location>
        <begin position="108"/>
        <end position="118"/>
    </location>
</feature>
<accession>A0A9Q0U0V8</accession>
<gene>
    <name evidence="2" type="ORF">OIU85_024460</name>
</gene>
<feature type="compositionally biased region" description="Polar residues" evidence="1">
    <location>
        <begin position="97"/>
        <end position="106"/>
    </location>
</feature>
<dbReference type="OrthoDB" id="691244at2759"/>
<proteinExistence type="predicted"/>
<feature type="region of interest" description="Disordered" evidence="1">
    <location>
        <begin position="90"/>
        <end position="134"/>
    </location>
</feature>
<feature type="compositionally biased region" description="Acidic residues" evidence="1">
    <location>
        <begin position="166"/>
        <end position="179"/>
    </location>
</feature>
<evidence type="ECO:0000313" key="3">
    <source>
        <dbReference type="Proteomes" id="UP001151529"/>
    </source>
</evidence>
<reference evidence="2" key="2">
    <citation type="journal article" date="2023" name="Int. J. Mol. Sci.">
        <title>De Novo Assembly and Annotation of 11 Diverse Shrub Willow (Salix) Genomes Reveals Novel Gene Organization in Sex-Linked Regions.</title>
        <authorList>
            <person name="Hyden B."/>
            <person name="Feng K."/>
            <person name="Yates T.B."/>
            <person name="Jawdy S."/>
            <person name="Cereghino C."/>
            <person name="Smart L.B."/>
            <person name="Muchero W."/>
        </authorList>
    </citation>
    <scope>NUCLEOTIDE SEQUENCE [LARGE SCALE GENOMIC DNA]</scope>
    <source>
        <tissue evidence="2">Shoot tip</tissue>
    </source>
</reference>
<keyword evidence="3" id="KW-1185">Reference proteome</keyword>
<dbReference type="Proteomes" id="UP001151529">
    <property type="component" value="Chromosome 10"/>
</dbReference>
<feature type="region of interest" description="Disordered" evidence="1">
    <location>
        <begin position="155"/>
        <end position="227"/>
    </location>
</feature>
<feature type="compositionally biased region" description="Basic and acidic residues" evidence="1">
    <location>
        <begin position="207"/>
        <end position="218"/>
    </location>
</feature>
<name>A0A9Q0U0V8_SALVM</name>
<comment type="caution">
    <text evidence="2">The sequence shown here is derived from an EMBL/GenBank/DDBJ whole genome shotgun (WGS) entry which is preliminary data.</text>
</comment>